<keyword evidence="5" id="KW-0677">Repeat</keyword>
<feature type="region of interest" description="Disordered" evidence="13">
    <location>
        <begin position="867"/>
        <end position="921"/>
    </location>
</feature>
<feature type="region of interest" description="Disordered" evidence="13">
    <location>
        <begin position="1"/>
        <end position="42"/>
    </location>
</feature>
<dbReference type="RefSeq" id="XP_013771891.2">
    <property type="nucleotide sequence ID" value="XM_013916437.2"/>
</dbReference>
<feature type="compositionally biased region" description="Polar residues" evidence="13">
    <location>
        <begin position="760"/>
        <end position="775"/>
    </location>
</feature>
<evidence type="ECO:0000256" key="8">
    <source>
        <dbReference type="ARBA" id="ARBA00023015"/>
    </source>
</evidence>
<keyword evidence="6 12" id="KW-0863">Zinc-finger</keyword>
<dbReference type="InterPro" id="IPR013087">
    <property type="entry name" value="Znf_C2H2_type"/>
</dbReference>
<evidence type="ECO:0000256" key="1">
    <source>
        <dbReference type="ARBA" id="ARBA00007158"/>
    </source>
</evidence>
<dbReference type="InterPro" id="IPR041661">
    <property type="entry name" value="ZN622/Rei1/Reh1_Znf-C2H2"/>
</dbReference>
<evidence type="ECO:0000256" key="5">
    <source>
        <dbReference type="ARBA" id="ARBA00022737"/>
    </source>
</evidence>
<feature type="domain" description="C2H2-type" evidence="14">
    <location>
        <begin position="388"/>
        <end position="412"/>
    </location>
</feature>
<evidence type="ECO:0000259" key="14">
    <source>
        <dbReference type="PROSITE" id="PS50157"/>
    </source>
</evidence>
<dbReference type="PROSITE" id="PS50157">
    <property type="entry name" value="ZINC_FINGER_C2H2_2"/>
    <property type="match status" value="2"/>
</dbReference>
<feature type="compositionally biased region" description="Low complexity" evidence="13">
    <location>
        <begin position="882"/>
        <end position="895"/>
    </location>
</feature>
<name>A0ABM1AZT6_LIMPO</name>
<feature type="compositionally biased region" description="Basic and acidic residues" evidence="13">
    <location>
        <begin position="12"/>
        <end position="21"/>
    </location>
</feature>
<evidence type="ECO:0000256" key="7">
    <source>
        <dbReference type="ARBA" id="ARBA00022833"/>
    </source>
</evidence>
<feature type="region of interest" description="Disordered" evidence="13">
    <location>
        <begin position="1000"/>
        <end position="1031"/>
    </location>
</feature>
<keyword evidence="9" id="KW-0238">DNA-binding</keyword>
<feature type="region of interest" description="Disordered" evidence="13">
    <location>
        <begin position="322"/>
        <end position="357"/>
    </location>
</feature>
<feature type="compositionally biased region" description="Polar residues" evidence="13">
    <location>
        <begin position="800"/>
        <end position="819"/>
    </location>
</feature>
<dbReference type="SMART" id="SM00355">
    <property type="entry name" value="ZnF_C2H2"/>
    <property type="match status" value="4"/>
</dbReference>
<proteinExistence type="inferred from homology"/>
<comment type="similarity">
    <text evidence="1">Belongs to the teashirt C2H2-type zinc-finger protein family.</text>
</comment>
<feature type="compositionally biased region" description="Basic and acidic residues" evidence="13">
    <location>
        <begin position="576"/>
        <end position="593"/>
    </location>
</feature>
<feature type="region of interest" description="Disordered" evidence="13">
    <location>
        <begin position="671"/>
        <end position="699"/>
    </location>
</feature>
<keyword evidence="2" id="KW-0217">Developmental protein</keyword>
<dbReference type="PROSITE" id="PS00028">
    <property type="entry name" value="ZINC_FINGER_C2H2_1"/>
    <property type="match status" value="3"/>
</dbReference>
<feature type="compositionally biased region" description="Polar residues" evidence="13">
    <location>
        <begin position="687"/>
        <end position="699"/>
    </location>
</feature>
<dbReference type="Pfam" id="PF12756">
    <property type="entry name" value="zf-C2H2_2"/>
    <property type="match status" value="1"/>
</dbReference>
<evidence type="ECO:0000256" key="6">
    <source>
        <dbReference type="ARBA" id="ARBA00022771"/>
    </source>
</evidence>
<gene>
    <name evidence="16" type="primary">LOC106457053</name>
</gene>
<dbReference type="Proteomes" id="UP000694941">
    <property type="component" value="Unplaced"/>
</dbReference>
<evidence type="ECO:0000256" key="3">
    <source>
        <dbReference type="ARBA" id="ARBA00022491"/>
    </source>
</evidence>
<dbReference type="Gene3D" id="3.30.160.60">
    <property type="entry name" value="Classic Zinc Finger"/>
    <property type="match status" value="1"/>
</dbReference>
<keyword evidence="10" id="KW-0804">Transcription</keyword>
<feature type="compositionally biased region" description="Basic and acidic residues" evidence="13">
    <location>
        <begin position="912"/>
        <end position="921"/>
    </location>
</feature>
<feature type="region of interest" description="Disordered" evidence="13">
    <location>
        <begin position="745"/>
        <end position="821"/>
    </location>
</feature>
<feature type="compositionally biased region" description="Polar residues" evidence="13">
    <location>
        <begin position="340"/>
        <end position="356"/>
    </location>
</feature>
<feature type="region of interest" description="Disordered" evidence="13">
    <location>
        <begin position="56"/>
        <end position="81"/>
    </location>
</feature>
<feature type="region of interest" description="Disordered" evidence="13">
    <location>
        <begin position="576"/>
        <end position="631"/>
    </location>
</feature>
<dbReference type="GeneID" id="106457053"/>
<evidence type="ECO:0000313" key="15">
    <source>
        <dbReference type="Proteomes" id="UP000694941"/>
    </source>
</evidence>
<evidence type="ECO:0000256" key="12">
    <source>
        <dbReference type="PROSITE-ProRule" id="PRU00042"/>
    </source>
</evidence>
<keyword evidence="11" id="KW-0539">Nucleus</keyword>
<feature type="compositionally biased region" description="Low complexity" evidence="13">
    <location>
        <begin position="326"/>
        <end position="339"/>
    </location>
</feature>
<evidence type="ECO:0000256" key="10">
    <source>
        <dbReference type="ARBA" id="ARBA00023163"/>
    </source>
</evidence>
<evidence type="ECO:0000256" key="2">
    <source>
        <dbReference type="ARBA" id="ARBA00022473"/>
    </source>
</evidence>
<keyword evidence="8" id="KW-0805">Transcription regulation</keyword>
<feature type="compositionally biased region" description="Basic and acidic residues" evidence="13">
    <location>
        <begin position="605"/>
        <end position="619"/>
    </location>
</feature>
<organism evidence="15 16">
    <name type="scientific">Limulus polyphemus</name>
    <name type="common">Atlantic horseshoe crab</name>
    <dbReference type="NCBI Taxonomy" id="6850"/>
    <lineage>
        <taxon>Eukaryota</taxon>
        <taxon>Metazoa</taxon>
        <taxon>Ecdysozoa</taxon>
        <taxon>Arthropoda</taxon>
        <taxon>Chelicerata</taxon>
        <taxon>Merostomata</taxon>
        <taxon>Xiphosura</taxon>
        <taxon>Limulidae</taxon>
        <taxon>Limulus</taxon>
    </lineage>
</organism>
<keyword evidence="4" id="KW-0479">Metal-binding</keyword>
<keyword evidence="15" id="KW-1185">Reference proteome</keyword>
<protein>
    <submittedName>
        <fullName evidence="16">Protein tiptop-like</fullName>
    </submittedName>
</protein>
<feature type="compositionally biased region" description="Polar residues" evidence="13">
    <location>
        <begin position="70"/>
        <end position="81"/>
    </location>
</feature>
<reference evidence="16" key="1">
    <citation type="submission" date="2025-08" db="UniProtKB">
        <authorList>
            <consortium name="RefSeq"/>
        </authorList>
    </citation>
    <scope>IDENTIFICATION</scope>
    <source>
        <tissue evidence="16">Muscle</tissue>
    </source>
</reference>
<evidence type="ECO:0000256" key="11">
    <source>
        <dbReference type="ARBA" id="ARBA00023242"/>
    </source>
</evidence>
<evidence type="ECO:0000256" key="9">
    <source>
        <dbReference type="ARBA" id="ARBA00023125"/>
    </source>
</evidence>
<sequence>MPRRKQDRPKRMKWEDGDGGKMEVAGDDSSSSGCDVAEGHDTDEDLIKQTVIGSQSTHTTDVTLPPIQAGRNTPNELSHSETNIGAHSSTIRNLDCTPPLTSDGISLETEPMAEDGPIDFSLRNHNQYHTLPSNLSPGLPINGVSSGSQNEPLDLSVPNRRKSTENCVREIKLARVETLSPVSPSAWSYSPRRTSSEVITWNGKMSSLESSKNLGISSATSYSQLSNSLQQKTTAQNQLLSSSLVTSNMVTALDKMNTLSHTVTKTQGYRTGSRQNPWQNQWINKSGEQAKDVFTCVWCKESFKSLADMTIHMQQSPKCGMAGMQSSVPSSSTNTNVLSESSPSVSKCSTSNSGSNMLMKESVPLPRKLVRGQDVWLGKGAEQTRQILKCMWCGQSFKTLADMTNHMRVTQHYNNIISQEQIISWKVPVDKMTSQSQINAVLTCKVCNQVFGSLKELSYHMMKNAHYKEHILRSITESGGRRRQTRERRKKSLPVRKLLELERMEMSKLSVSKERTERSMSKSENVGGKITCEECAEKVEAKDFVTHIKNCTQNPKSQYILKNTLIAESFENGMQKESKSECVVKTEPDEGTPKARKSKVTESPTSEKSRQEFSKERALEVPSTDGMDKGNEATSVLSAIEKLIEKSFENRSKSGKNGSTGILQRLGIDEEVYPPWHPPGKNEHSSTTKARASTMGSSSTGYTVKNMINIKDGCLRSQCIPGFNVINNNLRKNRLSVNKEKGFFDKQSELPPSANREHTSPQSFTTETKIDSNVANVPKLGSTPFHESLEEDVPDDLSRCCSTRGQTESPLGSVRSKSPITDHAEDSFEAYSEVEESNGEYSGHEMVEELCDEGRFRCQIGTATCSREAESPDDSLEDKGKLSPSSLSNSSKLSLTDLNHETEKSHTQNSEDAEKPTAGHPLRELQKLLDKTDVKVSRSSVQTPPGSILAFSWACSDATTSDSLMKCAFCDTHFISKGAYRHHLSKMHFVKESNILDNSTLKASSPSGGKLANEPNSVTKESPPLTGIAAEESPHSKFLKYTELAKQLSSKYV</sequence>
<keyword evidence="7" id="KW-0862">Zinc</keyword>
<keyword evidence="3" id="KW-0678">Repressor</keyword>
<feature type="domain" description="C2H2-type" evidence="14">
    <location>
        <begin position="442"/>
        <end position="471"/>
    </location>
</feature>
<evidence type="ECO:0000256" key="13">
    <source>
        <dbReference type="SAM" id="MobiDB-lite"/>
    </source>
</evidence>
<dbReference type="InterPro" id="IPR027008">
    <property type="entry name" value="Teashirt_fam"/>
</dbReference>
<dbReference type="PANTHER" id="PTHR12487:SF7">
    <property type="entry name" value="PROTEIN TEASHIRT-RELATED"/>
    <property type="match status" value="1"/>
</dbReference>
<dbReference type="PANTHER" id="PTHR12487">
    <property type="entry name" value="TEASHIRT-RELATED"/>
    <property type="match status" value="1"/>
</dbReference>
<evidence type="ECO:0000313" key="16">
    <source>
        <dbReference type="RefSeq" id="XP_013771891.2"/>
    </source>
</evidence>
<evidence type="ECO:0000256" key="4">
    <source>
        <dbReference type="ARBA" id="ARBA00022723"/>
    </source>
</evidence>
<accession>A0ABM1AZT6</accession>
<feature type="compositionally biased region" description="Basic residues" evidence="13">
    <location>
        <begin position="1"/>
        <end position="11"/>
    </location>
</feature>